<protein>
    <recommendedName>
        <fullName evidence="3">30S ribosomal protein S21</fullName>
    </recommendedName>
</protein>
<evidence type="ECO:0008006" key="3">
    <source>
        <dbReference type="Google" id="ProtNLM"/>
    </source>
</evidence>
<gene>
    <name evidence="2" type="ORF">MNBD_DELTA02-731</name>
</gene>
<evidence type="ECO:0000313" key="2">
    <source>
        <dbReference type="EMBL" id="VAW37814.1"/>
    </source>
</evidence>
<dbReference type="AlphaFoldDB" id="A0A3B0W2L2"/>
<feature type="region of interest" description="Disordered" evidence="1">
    <location>
        <begin position="12"/>
        <end position="54"/>
    </location>
</feature>
<accession>A0A3B0W2L2</accession>
<evidence type="ECO:0000256" key="1">
    <source>
        <dbReference type="SAM" id="MobiDB-lite"/>
    </source>
</evidence>
<organism evidence="2">
    <name type="scientific">hydrothermal vent metagenome</name>
    <dbReference type="NCBI Taxonomy" id="652676"/>
    <lineage>
        <taxon>unclassified sequences</taxon>
        <taxon>metagenomes</taxon>
        <taxon>ecological metagenomes</taxon>
    </lineage>
</organism>
<feature type="compositionally biased region" description="Basic and acidic residues" evidence="1">
    <location>
        <begin position="26"/>
        <end position="54"/>
    </location>
</feature>
<sequence>MSREAREKLLGRIYRQRLRSSGRLPSPEEKREMERRAAKTAERAERKKSERAGR</sequence>
<name>A0A3B0W2L2_9ZZZZ</name>
<proteinExistence type="predicted"/>
<dbReference type="EMBL" id="UOEZ01000061">
    <property type="protein sequence ID" value="VAW37814.1"/>
    <property type="molecule type" value="Genomic_DNA"/>
</dbReference>
<reference evidence="2" key="1">
    <citation type="submission" date="2018-06" db="EMBL/GenBank/DDBJ databases">
        <authorList>
            <person name="Zhirakovskaya E."/>
        </authorList>
    </citation>
    <scope>NUCLEOTIDE SEQUENCE</scope>
</reference>